<evidence type="ECO:0000313" key="3">
    <source>
        <dbReference type="Proteomes" id="UP001585053"/>
    </source>
</evidence>
<proteinExistence type="predicted"/>
<evidence type="ECO:0008006" key="4">
    <source>
        <dbReference type="Google" id="ProtNLM"/>
    </source>
</evidence>
<dbReference type="RefSeq" id="WP_376737491.1">
    <property type="nucleotide sequence ID" value="NZ_JAYMRS010000005.1"/>
</dbReference>
<feature type="region of interest" description="Disordered" evidence="1">
    <location>
        <begin position="376"/>
        <end position="415"/>
    </location>
</feature>
<name>A0ABV5DXA8_9ACTN</name>
<evidence type="ECO:0000313" key="2">
    <source>
        <dbReference type="EMBL" id="MFB8769188.1"/>
    </source>
</evidence>
<organism evidence="2 3">
    <name type="scientific">Nocardiopsis alba</name>
    <dbReference type="NCBI Taxonomy" id="53437"/>
    <lineage>
        <taxon>Bacteria</taxon>
        <taxon>Bacillati</taxon>
        <taxon>Actinomycetota</taxon>
        <taxon>Actinomycetes</taxon>
        <taxon>Streptosporangiales</taxon>
        <taxon>Nocardiopsidaceae</taxon>
        <taxon>Nocardiopsis</taxon>
    </lineage>
</organism>
<dbReference type="Proteomes" id="UP001585053">
    <property type="component" value="Unassembled WGS sequence"/>
</dbReference>
<evidence type="ECO:0000256" key="1">
    <source>
        <dbReference type="SAM" id="MobiDB-lite"/>
    </source>
</evidence>
<keyword evidence="3" id="KW-1185">Reference proteome</keyword>
<feature type="compositionally biased region" description="Acidic residues" evidence="1">
    <location>
        <begin position="402"/>
        <end position="415"/>
    </location>
</feature>
<sequence>MAPVTHTRGRRGGRFAFAAMGTIAVLGLAGCSLGDGEETEEPASETAAPVDAAPLLEEALADLAGYPALVATGQIAGSVGADVQETTLTVADGGAAQGTFQVNGANAEVAVADGKLFLRADEEFWLDRNVFGPDSDDFEGNWVRATTGQAGINPSSTLAPPALAEILGGMELDDDNAVEEDLDGTRVYRIDLAGERNQVWVDAETNRLVRIAIEELVPEGAENGPQVRLDLAEADEAAVEELYSGLTTAAEEELTNSRDARVEAAWQADTGSLNCDEGPSCTWSGTVYDAGSNSSGTVLIRMDVTFSNDELGTQECSESGSLEAGGTLDLSCGIDYNVTSSDPEDYNIDADAVLSTRGLTSSQQEEMLAALVEQKEATLSGDTEATEDGEGAEDGATTEQTEGTEDGAEGADGGE</sequence>
<dbReference type="EMBL" id="JAYMRS010000005">
    <property type="protein sequence ID" value="MFB8769188.1"/>
    <property type="molecule type" value="Genomic_DNA"/>
</dbReference>
<feature type="compositionally biased region" description="Acidic residues" evidence="1">
    <location>
        <begin position="384"/>
        <end position="393"/>
    </location>
</feature>
<reference evidence="2 3" key="1">
    <citation type="submission" date="2024-01" db="EMBL/GenBank/DDBJ databases">
        <title>Genome mining of biosynthetic gene clusters to explore secondary metabolites of Streptomyces sp.</title>
        <authorList>
            <person name="Baig A."/>
            <person name="Ajitkumar Shintre N."/>
            <person name="Kumar H."/>
            <person name="Anbarasu A."/>
            <person name="Ramaiah S."/>
        </authorList>
    </citation>
    <scope>NUCLEOTIDE SEQUENCE [LARGE SCALE GENOMIC DNA]</scope>
    <source>
        <strain evidence="2 3">A01</strain>
    </source>
</reference>
<gene>
    <name evidence="2" type="ORF">VSQ78_15885</name>
</gene>
<accession>A0ABV5DXA8</accession>
<protein>
    <recommendedName>
        <fullName evidence="4">Lipoprotein</fullName>
    </recommendedName>
</protein>
<comment type="caution">
    <text evidence="2">The sequence shown here is derived from an EMBL/GenBank/DDBJ whole genome shotgun (WGS) entry which is preliminary data.</text>
</comment>